<gene>
    <name evidence="1" type="ORF">g.12424</name>
</gene>
<sequence>VKGSINISFVRYRMMWFSKEYPLILFFITVFTQTLETHQKKTTNDFEKCLQAEELEGVTYSDVVDKYYEKYISSSNKAEVKEIKTLDSVIKDYVETNTKDLYNVTFKCVDKHKGVNISSSVSKIKLLDSLYKVIAYKPNKYVLLYVCIKYGDVRSVERHLLTTNLKNNLSIPLKKDKSWGFKSKLIKLKFKYVHLIDDVQ</sequence>
<accession>A0A1B6EEI3</accession>
<dbReference type="EMBL" id="GEDC01000956">
    <property type="protein sequence ID" value="JAS36342.1"/>
    <property type="molecule type" value="Transcribed_RNA"/>
</dbReference>
<evidence type="ECO:0000313" key="1">
    <source>
        <dbReference type="EMBL" id="JAS36342.1"/>
    </source>
</evidence>
<protein>
    <submittedName>
        <fullName evidence="1">Uncharacterized protein</fullName>
    </submittedName>
</protein>
<reference evidence="1" key="1">
    <citation type="submission" date="2015-12" db="EMBL/GenBank/DDBJ databases">
        <title>De novo transcriptome assembly of four potential Pierce s Disease insect vectors from Arizona vineyards.</title>
        <authorList>
            <person name="Tassone E.E."/>
        </authorList>
    </citation>
    <scope>NUCLEOTIDE SEQUENCE</scope>
</reference>
<name>A0A1B6EEI3_9HEMI</name>
<dbReference type="AlphaFoldDB" id="A0A1B6EEI3"/>
<proteinExistence type="predicted"/>
<feature type="non-terminal residue" evidence="1">
    <location>
        <position position="1"/>
    </location>
</feature>
<organism evidence="1">
    <name type="scientific">Clastoptera arizonana</name>
    <name type="common">Arizona spittle bug</name>
    <dbReference type="NCBI Taxonomy" id="38151"/>
    <lineage>
        <taxon>Eukaryota</taxon>
        <taxon>Metazoa</taxon>
        <taxon>Ecdysozoa</taxon>
        <taxon>Arthropoda</taxon>
        <taxon>Hexapoda</taxon>
        <taxon>Insecta</taxon>
        <taxon>Pterygota</taxon>
        <taxon>Neoptera</taxon>
        <taxon>Paraneoptera</taxon>
        <taxon>Hemiptera</taxon>
        <taxon>Auchenorrhyncha</taxon>
        <taxon>Cercopoidea</taxon>
        <taxon>Clastopteridae</taxon>
        <taxon>Clastoptera</taxon>
    </lineage>
</organism>